<evidence type="ECO:0000256" key="1">
    <source>
        <dbReference type="SAM" id="MobiDB-lite"/>
    </source>
</evidence>
<evidence type="ECO:0000313" key="2">
    <source>
        <dbReference type="EMBL" id="CAH3162724.1"/>
    </source>
</evidence>
<organism evidence="2 3">
    <name type="scientific">Porites lobata</name>
    <dbReference type="NCBI Taxonomy" id="104759"/>
    <lineage>
        <taxon>Eukaryota</taxon>
        <taxon>Metazoa</taxon>
        <taxon>Cnidaria</taxon>
        <taxon>Anthozoa</taxon>
        <taxon>Hexacorallia</taxon>
        <taxon>Scleractinia</taxon>
        <taxon>Fungiina</taxon>
        <taxon>Poritidae</taxon>
        <taxon>Porites</taxon>
    </lineage>
</organism>
<proteinExistence type="predicted"/>
<feature type="region of interest" description="Disordered" evidence="1">
    <location>
        <begin position="1"/>
        <end position="33"/>
    </location>
</feature>
<reference evidence="2 3" key="1">
    <citation type="submission" date="2022-05" db="EMBL/GenBank/DDBJ databases">
        <authorList>
            <consortium name="Genoscope - CEA"/>
            <person name="William W."/>
        </authorList>
    </citation>
    <scope>NUCLEOTIDE SEQUENCE [LARGE SCALE GENOMIC DNA]</scope>
</reference>
<dbReference type="Proteomes" id="UP001159405">
    <property type="component" value="Unassembled WGS sequence"/>
</dbReference>
<accession>A0ABN8QHB2</accession>
<gene>
    <name evidence="2" type="ORF">PLOB_00005567</name>
</gene>
<keyword evidence="3" id="KW-1185">Reference proteome</keyword>
<sequence>MFKRCVDFRNRRRSRQSPKPPQQETQPSLTALPLVVVGSPVSAENTDMPVT</sequence>
<name>A0ABN8QHB2_9CNID</name>
<comment type="caution">
    <text evidence="2">The sequence shown here is derived from an EMBL/GenBank/DDBJ whole genome shotgun (WGS) entry which is preliminary data.</text>
</comment>
<evidence type="ECO:0000313" key="3">
    <source>
        <dbReference type="Proteomes" id="UP001159405"/>
    </source>
</evidence>
<protein>
    <submittedName>
        <fullName evidence="2">Uncharacterized protein</fullName>
    </submittedName>
</protein>
<dbReference type="EMBL" id="CALNXK010000124">
    <property type="protein sequence ID" value="CAH3162724.1"/>
    <property type="molecule type" value="Genomic_DNA"/>
</dbReference>